<dbReference type="EMBL" id="CP046147">
    <property type="protein sequence ID" value="WFG38746.1"/>
    <property type="molecule type" value="Genomic_DNA"/>
</dbReference>
<dbReference type="EMBL" id="WMBE01000005">
    <property type="protein sequence ID" value="MDG0867966.1"/>
    <property type="molecule type" value="Genomic_DNA"/>
</dbReference>
<dbReference type="RefSeq" id="WP_342826857.1">
    <property type="nucleotide sequence ID" value="NZ_CP046146.1"/>
</dbReference>
<dbReference type="InterPro" id="IPR000182">
    <property type="entry name" value="GNAT_dom"/>
</dbReference>
<reference evidence="3" key="2">
    <citation type="journal article" date="2023" name="Nat. Commun.">
        <title>Cultivation of marine bacteria of the SAR202 clade.</title>
        <authorList>
            <person name="Lim Y."/>
            <person name="Seo J.H."/>
            <person name="Giovannoni S.J."/>
            <person name="Kang I."/>
            <person name="Cho J.C."/>
        </authorList>
    </citation>
    <scope>NUCLEOTIDE SEQUENCE</scope>
    <source>
        <strain evidence="3">JH1073</strain>
    </source>
</reference>
<protein>
    <submittedName>
        <fullName evidence="3">GNAT family N-acetyltransferase</fullName>
    </submittedName>
</protein>
<dbReference type="GO" id="GO:0016747">
    <property type="term" value="F:acyltransferase activity, transferring groups other than amino-acyl groups"/>
    <property type="evidence" value="ECO:0007669"/>
    <property type="project" value="InterPro"/>
</dbReference>
<evidence type="ECO:0000313" key="4">
    <source>
        <dbReference type="Proteomes" id="UP001219901"/>
    </source>
</evidence>
<organism evidence="3 4">
    <name type="scientific">Candidatus Lucifugimonas marina</name>
    <dbReference type="NCBI Taxonomy" id="3038979"/>
    <lineage>
        <taxon>Bacteria</taxon>
        <taxon>Bacillati</taxon>
        <taxon>Chloroflexota</taxon>
        <taxon>Dehalococcoidia</taxon>
        <taxon>SAR202 cluster</taxon>
        <taxon>Candidatus Lucifugimonadales</taxon>
        <taxon>Candidatus Lucifugimonadaceae</taxon>
        <taxon>Candidatus Lucifugimonas</taxon>
    </lineage>
</organism>
<accession>A0AAJ5ZH87</accession>
<proteinExistence type="predicted"/>
<gene>
    <name evidence="2" type="ORF">GKO46_12925</name>
    <name evidence="3" type="ORF">GKO48_03695</name>
</gene>
<evidence type="ECO:0000313" key="2">
    <source>
        <dbReference type="EMBL" id="MDG0867966.1"/>
    </source>
</evidence>
<dbReference type="Proteomes" id="UP001219901">
    <property type="component" value="Chromosome"/>
</dbReference>
<evidence type="ECO:0000313" key="5">
    <source>
        <dbReference type="Proteomes" id="UP001321249"/>
    </source>
</evidence>
<name>A0AAJ5ZH87_9CHLR</name>
<reference evidence="4" key="3">
    <citation type="submission" date="2023-06" db="EMBL/GenBank/DDBJ databases">
        <title>Pangenomics reveal diversification of enzyme families and niche specialization in globally abundant SAR202 bacteria.</title>
        <authorList>
            <person name="Saw J.H.W."/>
        </authorList>
    </citation>
    <scope>NUCLEOTIDE SEQUENCE [LARGE SCALE GENOMIC DNA]</scope>
    <source>
        <strain evidence="4">JH1073</strain>
    </source>
</reference>
<dbReference type="InterPro" id="IPR013653">
    <property type="entry name" value="GCN5-like_dom"/>
</dbReference>
<dbReference type="AlphaFoldDB" id="A0AAJ5ZH87"/>
<dbReference type="Gene3D" id="3.40.630.30">
    <property type="match status" value="1"/>
</dbReference>
<dbReference type="PROSITE" id="PS51186">
    <property type="entry name" value="GNAT"/>
    <property type="match status" value="1"/>
</dbReference>
<sequence length="278" mass="31266">MQVTEYPSAAEFLEVNRDLLMKNEAGNSILLGYASQQVQGVDSAMTTKFFSVDEDNQPLLPAMFTPGIVPLLSEGPDEAARIFARFFFPKSTRPTGVNGPKETALAFADEWERLTRCRLELRMNSRIYSCHSVEKIKLPEGSHRQATKKDFKIVRKWRHAFRDEVDGFVITDDDYIRSQIKEGRVHLWEADKPVSVAVQGRDTDNGGTISAVYTPPKLRNHGYATALTAAVTQTILDSGKKYSVLYTDLSNPISNSIYQQIGYEPVMDATMWNFNTAI</sequence>
<evidence type="ECO:0000259" key="1">
    <source>
        <dbReference type="PROSITE" id="PS51186"/>
    </source>
</evidence>
<evidence type="ECO:0000313" key="3">
    <source>
        <dbReference type="EMBL" id="WFG38746.1"/>
    </source>
</evidence>
<dbReference type="Proteomes" id="UP001321249">
    <property type="component" value="Unassembled WGS sequence"/>
</dbReference>
<keyword evidence="4" id="KW-1185">Reference proteome</keyword>
<dbReference type="Pfam" id="PF08445">
    <property type="entry name" value="FR47"/>
    <property type="match status" value="1"/>
</dbReference>
<dbReference type="InterPro" id="IPR016181">
    <property type="entry name" value="Acyl_CoA_acyltransferase"/>
</dbReference>
<feature type="domain" description="N-acetyltransferase" evidence="1">
    <location>
        <begin position="141"/>
        <end position="278"/>
    </location>
</feature>
<reference evidence="4 5" key="1">
    <citation type="submission" date="2019-11" db="EMBL/GenBank/DDBJ databases">
        <authorList>
            <person name="Cho J.-C."/>
        </authorList>
    </citation>
    <scope>NUCLEOTIDE SEQUENCE [LARGE SCALE GENOMIC DNA]</scope>
    <source>
        <strain evidence="3 4">JH1073</strain>
        <strain evidence="2 5">JH702</strain>
    </source>
</reference>
<dbReference type="SUPFAM" id="SSF55729">
    <property type="entry name" value="Acyl-CoA N-acyltransferases (Nat)"/>
    <property type="match status" value="1"/>
</dbReference>